<gene>
    <name evidence="2" type="ORF">L195_g052762</name>
</gene>
<dbReference type="GO" id="GO:0008233">
    <property type="term" value="F:peptidase activity"/>
    <property type="evidence" value="ECO:0007669"/>
    <property type="project" value="UniProtKB-KW"/>
</dbReference>
<feature type="non-terminal residue" evidence="2">
    <location>
        <position position="51"/>
    </location>
</feature>
<evidence type="ECO:0000313" key="2">
    <source>
        <dbReference type="EMBL" id="PNX62025.1"/>
    </source>
</evidence>
<dbReference type="GO" id="GO:0006508">
    <property type="term" value="P:proteolysis"/>
    <property type="evidence" value="ECO:0007669"/>
    <property type="project" value="UniProtKB-KW"/>
</dbReference>
<protein>
    <submittedName>
        <fullName evidence="2">Ulp1 protease family C-terminal catalytic domain containing protein</fullName>
    </submittedName>
</protein>
<dbReference type="EMBL" id="ASHM01086663">
    <property type="protein sequence ID" value="PNX62025.1"/>
    <property type="molecule type" value="Genomic_DNA"/>
</dbReference>
<keyword evidence="2" id="KW-0645">Protease</keyword>
<dbReference type="AlphaFoldDB" id="A0A2K3K6V2"/>
<proteinExistence type="predicted"/>
<reference evidence="2 3" key="1">
    <citation type="journal article" date="2014" name="Am. J. Bot.">
        <title>Genome assembly and annotation for red clover (Trifolium pratense; Fabaceae).</title>
        <authorList>
            <person name="Istvanek J."/>
            <person name="Jaros M."/>
            <person name="Krenek A."/>
            <person name="Repkova J."/>
        </authorList>
    </citation>
    <scope>NUCLEOTIDE SEQUENCE [LARGE SCALE GENOMIC DNA]</scope>
    <source>
        <strain evidence="3">cv. Tatra</strain>
        <tissue evidence="2">Young leaves</tissue>
    </source>
</reference>
<organism evidence="2 3">
    <name type="scientific">Trifolium pratense</name>
    <name type="common">Red clover</name>
    <dbReference type="NCBI Taxonomy" id="57577"/>
    <lineage>
        <taxon>Eukaryota</taxon>
        <taxon>Viridiplantae</taxon>
        <taxon>Streptophyta</taxon>
        <taxon>Embryophyta</taxon>
        <taxon>Tracheophyta</taxon>
        <taxon>Spermatophyta</taxon>
        <taxon>Magnoliopsida</taxon>
        <taxon>eudicotyledons</taxon>
        <taxon>Gunneridae</taxon>
        <taxon>Pentapetalae</taxon>
        <taxon>rosids</taxon>
        <taxon>fabids</taxon>
        <taxon>Fabales</taxon>
        <taxon>Fabaceae</taxon>
        <taxon>Papilionoideae</taxon>
        <taxon>50 kb inversion clade</taxon>
        <taxon>NPAAA clade</taxon>
        <taxon>Hologalegina</taxon>
        <taxon>IRL clade</taxon>
        <taxon>Trifolieae</taxon>
        <taxon>Trifolium</taxon>
    </lineage>
</organism>
<comment type="caution">
    <text evidence="2">The sequence shown here is derived from an EMBL/GenBank/DDBJ whole genome shotgun (WGS) entry which is preliminary data.</text>
</comment>
<dbReference type="Proteomes" id="UP000236291">
    <property type="component" value="Unassembled WGS sequence"/>
</dbReference>
<keyword evidence="2" id="KW-0378">Hydrolase</keyword>
<evidence type="ECO:0000256" key="1">
    <source>
        <dbReference type="SAM" id="MobiDB-lite"/>
    </source>
</evidence>
<feature type="region of interest" description="Disordered" evidence="1">
    <location>
        <begin position="1"/>
        <end position="22"/>
    </location>
</feature>
<sequence>MLYSDHTQPERRRPVKKSKYLQSPYDKAVNDSSATKLQKYIASYAWSPSHD</sequence>
<name>A0A2K3K6V2_TRIPR</name>
<accession>A0A2K3K6V2</accession>
<dbReference type="ExpressionAtlas" id="A0A2K3K6V2">
    <property type="expression patterns" value="baseline"/>
</dbReference>
<evidence type="ECO:0000313" key="3">
    <source>
        <dbReference type="Proteomes" id="UP000236291"/>
    </source>
</evidence>
<reference evidence="2 3" key="2">
    <citation type="journal article" date="2017" name="Front. Plant Sci.">
        <title>Gene Classification and Mining of Molecular Markers Useful in Red Clover (Trifolium pratense) Breeding.</title>
        <authorList>
            <person name="Istvanek J."/>
            <person name="Dluhosova J."/>
            <person name="Dluhos P."/>
            <person name="Patkova L."/>
            <person name="Nedelnik J."/>
            <person name="Repkova J."/>
        </authorList>
    </citation>
    <scope>NUCLEOTIDE SEQUENCE [LARGE SCALE GENOMIC DNA]</scope>
    <source>
        <strain evidence="3">cv. Tatra</strain>
        <tissue evidence="2">Young leaves</tissue>
    </source>
</reference>